<dbReference type="InterPro" id="IPR029021">
    <property type="entry name" value="Prot-tyrosine_phosphatase-like"/>
</dbReference>
<accession>A0AAD2CDT6</accession>
<comment type="caution">
    <text evidence="2">The sequence shown here is derived from an EMBL/GenBank/DDBJ whole genome shotgun (WGS) entry which is preliminary data.</text>
</comment>
<feature type="domain" description="Tyrosine specific protein phosphatases" evidence="1">
    <location>
        <begin position="166"/>
        <end position="204"/>
    </location>
</feature>
<dbReference type="Gene3D" id="3.90.190.10">
    <property type="entry name" value="Protein tyrosine phosphatase superfamily"/>
    <property type="match status" value="1"/>
</dbReference>
<dbReference type="PROSITE" id="PS50056">
    <property type="entry name" value="TYR_PHOSPHATASE_2"/>
    <property type="match status" value="1"/>
</dbReference>
<dbReference type="Pfam" id="PF13350">
    <property type="entry name" value="Y_phosphatase3"/>
    <property type="match status" value="1"/>
</dbReference>
<evidence type="ECO:0000259" key="1">
    <source>
        <dbReference type="PROSITE" id="PS50056"/>
    </source>
</evidence>
<dbReference type="Proteomes" id="UP001295423">
    <property type="component" value="Unassembled WGS sequence"/>
</dbReference>
<dbReference type="PROSITE" id="PS00383">
    <property type="entry name" value="TYR_PHOSPHATASE_1"/>
    <property type="match status" value="1"/>
</dbReference>
<reference evidence="2" key="1">
    <citation type="submission" date="2023-08" db="EMBL/GenBank/DDBJ databases">
        <authorList>
            <person name="Audoor S."/>
            <person name="Bilcke G."/>
        </authorList>
    </citation>
    <scope>NUCLEOTIDE SEQUENCE</scope>
</reference>
<dbReference type="EMBL" id="CAKOGP040000002">
    <property type="protein sequence ID" value="CAJ1925949.1"/>
    <property type="molecule type" value="Genomic_DNA"/>
</dbReference>
<proteinExistence type="predicted"/>
<evidence type="ECO:0000313" key="3">
    <source>
        <dbReference type="Proteomes" id="UP001295423"/>
    </source>
</evidence>
<evidence type="ECO:0000313" key="2">
    <source>
        <dbReference type="EMBL" id="CAJ1925949.1"/>
    </source>
</evidence>
<sequence>MHIFSRSSLVETMIKNFRQAAGIRNVYRSASTDVLGEAKALQLEGVDRFVAEKPGLILDLRSKNEINEPLACKWMAEQGIQLIESGTLDSYDDIEKRRTVVRINVLSVPRLIDFVDRDWLNETELRKAAELQNAGSAQGQMMLRIEKLNERGLFGLNQIILESGGAELCRALKIIAVRLEENPDDVILIHCVQGKDRTGMLVMLLQSISGVSDDVIVEDYFASDNRSLNVGSAAATAALGKRQYGKLDGTLFSRATPEAMVSTLAYLRQRYGTISPGYLDCIGFNNKWRRRIRYHLKISRQPPRSRI</sequence>
<protein>
    <recommendedName>
        <fullName evidence="1">Tyrosine specific protein phosphatases domain-containing protein</fullName>
    </recommendedName>
</protein>
<keyword evidence="3" id="KW-1185">Reference proteome</keyword>
<dbReference type="InterPro" id="IPR016130">
    <property type="entry name" value="Tyr_Pase_AS"/>
</dbReference>
<dbReference type="InterPro" id="IPR000387">
    <property type="entry name" value="Tyr_Pase_dom"/>
</dbReference>
<dbReference type="GO" id="GO:0004721">
    <property type="term" value="F:phosphoprotein phosphatase activity"/>
    <property type="evidence" value="ECO:0007669"/>
    <property type="project" value="InterPro"/>
</dbReference>
<name>A0AAD2CDT6_9STRA</name>
<gene>
    <name evidence="2" type="ORF">CYCCA115_LOCUS1179</name>
</gene>
<organism evidence="2 3">
    <name type="scientific">Cylindrotheca closterium</name>
    <dbReference type="NCBI Taxonomy" id="2856"/>
    <lineage>
        <taxon>Eukaryota</taxon>
        <taxon>Sar</taxon>
        <taxon>Stramenopiles</taxon>
        <taxon>Ochrophyta</taxon>
        <taxon>Bacillariophyta</taxon>
        <taxon>Bacillariophyceae</taxon>
        <taxon>Bacillariophycidae</taxon>
        <taxon>Bacillariales</taxon>
        <taxon>Bacillariaceae</taxon>
        <taxon>Cylindrotheca</taxon>
    </lineage>
</organism>
<dbReference type="SUPFAM" id="SSF52799">
    <property type="entry name" value="(Phosphotyrosine protein) phosphatases II"/>
    <property type="match status" value="1"/>
</dbReference>
<dbReference type="InterPro" id="IPR026893">
    <property type="entry name" value="Tyr/Ser_Pase_IphP-type"/>
</dbReference>
<dbReference type="AlphaFoldDB" id="A0AAD2CDT6"/>